<proteinExistence type="predicted"/>
<dbReference type="EMBL" id="UINC01042864">
    <property type="protein sequence ID" value="SVB46071.1"/>
    <property type="molecule type" value="Genomic_DNA"/>
</dbReference>
<accession>A0A382E7V0</accession>
<reference evidence="1" key="1">
    <citation type="submission" date="2018-05" db="EMBL/GenBank/DDBJ databases">
        <authorList>
            <person name="Lanie J.A."/>
            <person name="Ng W.-L."/>
            <person name="Kazmierczak K.M."/>
            <person name="Andrzejewski T.M."/>
            <person name="Davidsen T.M."/>
            <person name="Wayne K.J."/>
            <person name="Tettelin H."/>
            <person name="Glass J.I."/>
            <person name="Rusch D."/>
            <person name="Podicherti R."/>
            <person name="Tsui H.-C.T."/>
            <person name="Winkler M.E."/>
        </authorList>
    </citation>
    <scope>NUCLEOTIDE SEQUENCE</scope>
</reference>
<evidence type="ECO:0000313" key="1">
    <source>
        <dbReference type="EMBL" id="SVB46071.1"/>
    </source>
</evidence>
<organism evidence="1">
    <name type="scientific">marine metagenome</name>
    <dbReference type="NCBI Taxonomy" id="408172"/>
    <lineage>
        <taxon>unclassified sequences</taxon>
        <taxon>metagenomes</taxon>
        <taxon>ecological metagenomes</taxon>
    </lineage>
</organism>
<dbReference type="AlphaFoldDB" id="A0A382E7V0"/>
<name>A0A382E7V0_9ZZZZ</name>
<sequence>MEFIFFRKLKEPYTGFVEPSKSLKINNAFQDLRFKNWMLAQTKFLSIYLEDNFDNYITIL</sequence>
<protein>
    <submittedName>
        <fullName evidence="1">Uncharacterized protein</fullName>
    </submittedName>
</protein>
<gene>
    <name evidence="1" type="ORF">METZ01_LOCUS198925</name>
</gene>